<gene>
    <name evidence="1" type="ORF">KTN4_036</name>
</gene>
<evidence type="ECO:0000313" key="2">
    <source>
        <dbReference type="Proteomes" id="UP000224336"/>
    </source>
</evidence>
<sequence length="552" mass="61994">MTTSYESSQYQPPQHKNHFWFRGDIVSYAGETGKAIPAKGDLVFDAAQGWFIVREVDETTGVSILDPWYMPQKPGNENEQNLLVAVGPGYSSESYRLFLDQSVTPFNICPDRRLHFYGSMVHGYKVFLGSDISEIHGKVISLFYDNAGNYLGPTIPVESVPDPLTQQNVVKALMNGRTAEKMQNGERVTLVAYDDVGGPVSIAQLVVMNTEVIAQEDTSKKYVGGITIESPFISPADPKVIEFPLNVPVESLPMMGAVHYRDGKKHVMNIDGTAMAIYGLRNYIATEEGQEFKLTLSYQLAQDELSYLSTPSANRRIQETYTARTTPVQGAYSCRMFVYPAWVNEAVGYRLEFWLANIDRQQIWNITPYVELGANSAPFNPRGYGTIQTLTYAVNLNQVDGRFLPVRFASTFQVALLSAGNNRNANWEIYSRPDQGEAYGRDLKADIEFINGNLWDLRLANGAQSQAAWLKKMYFAAEPLTGPMEATPPTPTHFRVRTVHNEYEYTVSQWNTALRINAQDMADGALLQITWIRREYDTDLQLAITALPCLQR</sequence>
<evidence type="ECO:0000313" key="1">
    <source>
        <dbReference type="EMBL" id="ANM44794.1"/>
    </source>
</evidence>
<reference evidence="1 2" key="1">
    <citation type="journal article" date="2016" name="Sci. Rep.">
        <title>A proposed integrated approach for the preclinical evaluation of phage therapy in Pseudomonas infections.</title>
        <authorList>
            <person name="Danis-Wlodarczyk K."/>
            <person name="Vandenheuvel D."/>
            <person name="Jang H.B."/>
            <person name="Briers Y."/>
            <person name="Olszak T."/>
            <person name="Arabski M."/>
            <person name="Wasik S."/>
            <person name="Drabik M."/>
            <person name="Higgins G."/>
            <person name="Tyrrell J."/>
            <person name="Harvey B.J."/>
            <person name="Noben J.P."/>
            <person name="Lavigne R."/>
            <person name="Drulis-Kawa Z."/>
        </authorList>
    </citation>
    <scope>NUCLEOTIDE SEQUENCE [LARGE SCALE GENOMIC DNA]</scope>
</reference>
<dbReference type="EMBL" id="KU521356">
    <property type="protein sequence ID" value="ANM44794.1"/>
    <property type="molecule type" value="Genomic_DNA"/>
</dbReference>
<name>A0A192Y4G5_9CAUD</name>
<proteinExistence type="predicted"/>
<dbReference type="Proteomes" id="UP000224336">
    <property type="component" value="Segment"/>
</dbReference>
<accession>A0A192Y4G5</accession>
<protein>
    <submittedName>
        <fullName evidence="1">Putative structural head protein</fullName>
    </submittedName>
</protein>
<organism evidence="1 2">
    <name type="scientific">Pseudomonas phage KTN4</name>
    <dbReference type="NCBI Taxonomy" id="1862701"/>
    <lineage>
        <taxon>Viruses</taxon>
        <taxon>Duplodnaviria</taxon>
        <taxon>Heunggongvirae</taxon>
        <taxon>Uroviricota</taxon>
        <taxon>Caudoviricetes</taxon>
        <taxon>Chimalliviridae</taxon>
        <taxon>Phikzvirus</taxon>
        <taxon>Phikzvirus phiKZ</taxon>
    </lineage>
</organism>